<keyword evidence="3" id="KW-1185">Reference proteome</keyword>
<protein>
    <submittedName>
        <fullName evidence="2">Uncharacterized protein</fullName>
    </submittedName>
</protein>
<dbReference type="EMBL" id="JBBPBK010000004">
    <property type="protein sequence ID" value="KAK9286063.1"/>
    <property type="molecule type" value="Genomic_DNA"/>
</dbReference>
<proteinExistence type="predicted"/>
<feature type="coiled-coil region" evidence="1">
    <location>
        <begin position="19"/>
        <end position="46"/>
    </location>
</feature>
<name>A0AAP0RX40_LIQFO</name>
<sequence>MRLFATSVHQLCRRDKELMRQRMMANKDLERKVRNLDKEIQALDKMMVLVSGDGNGLSLPGKVVYLSDTSNSISLQASLQRTFEAMERFTADSMKAYEELLQRSEEDRIAQEQGKFHRAV</sequence>
<evidence type="ECO:0000313" key="3">
    <source>
        <dbReference type="Proteomes" id="UP001415857"/>
    </source>
</evidence>
<gene>
    <name evidence="2" type="ORF">L1049_014442</name>
</gene>
<accession>A0AAP0RX40</accession>
<comment type="caution">
    <text evidence="2">The sequence shown here is derived from an EMBL/GenBank/DDBJ whole genome shotgun (WGS) entry which is preliminary data.</text>
</comment>
<dbReference type="PANTHER" id="PTHR21450">
    <property type="entry name" value="PROTEIN ALTERED PHOSPHATE STARVATION RESPONSE 1"/>
    <property type="match status" value="1"/>
</dbReference>
<evidence type="ECO:0000256" key="1">
    <source>
        <dbReference type="SAM" id="Coils"/>
    </source>
</evidence>
<dbReference type="PANTHER" id="PTHR21450:SF41">
    <property type="entry name" value="RNA POLYMERASE SUBUNIT BETA, PUTATIVE (DUF630 AND DUF632)-RELATED"/>
    <property type="match status" value="1"/>
</dbReference>
<reference evidence="2 3" key="1">
    <citation type="journal article" date="2024" name="Plant J.">
        <title>Genome sequences and population genomics reveal climatic adaptation and genomic divergence between two closely related sweetgum species.</title>
        <authorList>
            <person name="Xu W.Q."/>
            <person name="Ren C.Q."/>
            <person name="Zhang X.Y."/>
            <person name="Comes H.P."/>
            <person name="Liu X.H."/>
            <person name="Li Y.G."/>
            <person name="Kettle C.J."/>
            <person name="Jalonen R."/>
            <person name="Gaisberger H."/>
            <person name="Ma Y.Z."/>
            <person name="Qiu Y.X."/>
        </authorList>
    </citation>
    <scope>NUCLEOTIDE SEQUENCE [LARGE SCALE GENOMIC DNA]</scope>
    <source>
        <strain evidence="2">Hangzhou</strain>
    </source>
</reference>
<dbReference type="Proteomes" id="UP001415857">
    <property type="component" value="Unassembled WGS sequence"/>
</dbReference>
<keyword evidence="1" id="KW-0175">Coiled coil</keyword>
<dbReference type="AlphaFoldDB" id="A0AAP0RX40"/>
<organism evidence="2 3">
    <name type="scientific">Liquidambar formosana</name>
    <name type="common">Formosan gum</name>
    <dbReference type="NCBI Taxonomy" id="63359"/>
    <lineage>
        <taxon>Eukaryota</taxon>
        <taxon>Viridiplantae</taxon>
        <taxon>Streptophyta</taxon>
        <taxon>Embryophyta</taxon>
        <taxon>Tracheophyta</taxon>
        <taxon>Spermatophyta</taxon>
        <taxon>Magnoliopsida</taxon>
        <taxon>eudicotyledons</taxon>
        <taxon>Gunneridae</taxon>
        <taxon>Pentapetalae</taxon>
        <taxon>Saxifragales</taxon>
        <taxon>Altingiaceae</taxon>
        <taxon>Liquidambar</taxon>
    </lineage>
</organism>
<evidence type="ECO:0000313" key="2">
    <source>
        <dbReference type="EMBL" id="KAK9286063.1"/>
    </source>
</evidence>